<dbReference type="GeneID" id="79266849"/>
<dbReference type="PANTHER" id="PTHR24305">
    <property type="entry name" value="CYTOCHROME P450"/>
    <property type="match status" value="1"/>
</dbReference>
<dbReference type="InterPro" id="IPR001128">
    <property type="entry name" value="Cyt_P450"/>
</dbReference>
<name>A0ABD5ZPF4_9EURY</name>
<dbReference type="Proteomes" id="UP001596398">
    <property type="component" value="Unassembled WGS sequence"/>
</dbReference>
<dbReference type="InterPro" id="IPR036396">
    <property type="entry name" value="Cyt_P450_sf"/>
</dbReference>
<dbReference type="InterPro" id="IPR050121">
    <property type="entry name" value="Cytochrome_P450_monoxygenase"/>
</dbReference>
<evidence type="ECO:0000256" key="3">
    <source>
        <dbReference type="RuleBase" id="RU000461"/>
    </source>
</evidence>
<comment type="similarity">
    <text evidence="2 3">Belongs to the cytochrome P450 family.</text>
</comment>
<gene>
    <name evidence="4" type="ORF">ACFQJ4_07530</name>
</gene>
<dbReference type="PROSITE" id="PS00086">
    <property type="entry name" value="CYTOCHROME_P450"/>
    <property type="match status" value="1"/>
</dbReference>
<comment type="cofactor">
    <cofactor evidence="1">
        <name>heme</name>
        <dbReference type="ChEBI" id="CHEBI:30413"/>
    </cofactor>
</comment>
<dbReference type="GO" id="GO:0004497">
    <property type="term" value="F:monooxygenase activity"/>
    <property type="evidence" value="ECO:0007669"/>
    <property type="project" value="UniProtKB-KW"/>
</dbReference>
<organism evidence="4 5">
    <name type="scientific">Halosegnis marinus</name>
    <dbReference type="NCBI Taxonomy" id="3034023"/>
    <lineage>
        <taxon>Archaea</taxon>
        <taxon>Methanobacteriati</taxon>
        <taxon>Methanobacteriota</taxon>
        <taxon>Stenosarchaea group</taxon>
        <taxon>Halobacteria</taxon>
        <taxon>Halobacteriales</taxon>
        <taxon>Natronomonadaceae</taxon>
        <taxon>Halosegnis</taxon>
    </lineage>
</organism>
<keyword evidence="3" id="KW-0349">Heme</keyword>
<evidence type="ECO:0000313" key="4">
    <source>
        <dbReference type="EMBL" id="MFC7235166.1"/>
    </source>
</evidence>
<comment type="caution">
    <text evidence="4">The sequence shown here is derived from an EMBL/GenBank/DDBJ whole genome shotgun (WGS) entry which is preliminary data.</text>
</comment>
<evidence type="ECO:0000256" key="2">
    <source>
        <dbReference type="ARBA" id="ARBA00010617"/>
    </source>
</evidence>
<dbReference type="EMBL" id="JBHTAP010000001">
    <property type="protein sequence ID" value="MFC7235166.1"/>
    <property type="molecule type" value="Genomic_DNA"/>
</dbReference>
<keyword evidence="3" id="KW-0479">Metal-binding</keyword>
<reference evidence="4 5" key="1">
    <citation type="journal article" date="2019" name="Int. J. Syst. Evol. Microbiol.">
        <title>The Global Catalogue of Microorganisms (GCM) 10K type strain sequencing project: providing services to taxonomists for standard genome sequencing and annotation.</title>
        <authorList>
            <consortium name="The Broad Institute Genomics Platform"/>
            <consortium name="The Broad Institute Genome Sequencing Center for Infectious Disease"/>
            <person name="Wu L."/>
            <person name="Ma J."/>
        </authorList>
    </citation>
    <scope>NUCLEOTIDE SEQUENCE [LARGE SCALE GENOMIC DNA]</scope>
    <source>
        <strain evidence="4 5">DT85</strain>
    </source>
</reference>
<proteinExistence type="inferred from homology"/>
<accession>A0ABD5ZPF4</accession>
<dbReference type="GO" id="GO:0046872">
    <property type="term" value="F:metal ion binding"/>
    <property type="evidence" value="ECO:0007669"/>
    <property type="project" value="UniProtKB-KW"/>
</dbReference>
<dbReference type="PRINTS" id="PR00385">
    <property type="entry name" value="P450"/>
</dbReference>
<dbReference type="InterPro" id="IPR017972">
    <property type="entry name" value="Cyt_P450_CS"/>
</dbReference>
<keyword evidence="3" id="KW-0408">Iron</keyword>
<protein>
    <submittedName>
        <fullName evidence="4">Cytochrome P450</fullName>
    </submittedName>
</protein>
<dbReference type="SUPFAM" id="SSF48264">
    <property type="entry name" value="Cytochrome P450"/>
    <property type="match status" value="1"/>
</dbReference>
<dbReference type="RefSeq" id="WP_276233301.1">
    <property type="nucleotide sequence ID" value="NZ_CP119802.1"/>
</dbReference>
<evidence type="ECO:0000313" key="5">
    <source>
        <dbReference type="Proteomes" id="UP001596398"/>
    </source>
</evidence>
<dbReference type="AlphaFoldDB" id="A0ABD5ZPF4"/>
<dbReference type="PANTHER" id="PTHR24305:SF166">
    <property type="entry name" value="CYTOCHROME P450 12A4, MITOCHONDRIAL-RELATED"/>
    <property type="match status" value="1"/>
</dbReference>
<dbReference type="Pfam" id="PF00067">
    <property type="entry name" value="p450"/>
    <property type="match status" value="1"/>
</dbReference>
<sequence length="446" mass="48031">MSVPTVGPRDVPALVRAHAREDVVGVARVLRERHGHLVRIAVPRGPTAYLVTHPEDVERVLRSEPERFGYYTGDAASDFDRALGDTVVSLTEASGGWLERLRALAPEFRRASIEPKAPGLADAAAEAYAEHAGERVDSLRLARVASLRMLGRWLFGPDVRRHEEAVVEAVTTLRGAFKRRNLTVRGAVAGALGVGGDEADIEAAIGTLESVAAALVARRVASPDDYDDALATWLTRPDPVTGEPLAPATVEREAVGMVVAGFATLSAGLSWAIHALARRPELQARLAAEAERSALFGGEVEGSTADQLPLADAVWSEAIRLYPPLPLFGRQVAEPVRFRGHALDPGALALVSPYVTGRDPAFWSSSERFDPARWRGPTERPEFAFYPFGGGRHACLGEAVATAEARVALAALCRDYRLRSPIAGARPEFSVTLQPDRALPVRLDPR</sequence>
<evidence type="ECO:0000256" key="1">
    <source>
        <dbReference type="ARBA" id="ARBA00001971"/>
    </source>
</evidence>
<dbReference type="InterPro" id="IPR002401">
    <property type="entry name" value="Cyt_P450_E_grp-I"/>
</dbReference>
<keyword evidence="5" id="KW-1185">Reference proteome</keyword>
<dbReference type="Gene3D" id="1.10.630.10">
    <property type="entry name" value="Cytochrome P450"/>
    <property type="match status" value="1"/>
</dbReference>
<keyword evidence="3" id="KW-0503">Monooxygenase</keyword>
<keyword evidence="3" id="KW-0560">Oxidoreductase</keyword>
<dbReference type="PRINTS" id="PR00463">
    <property type="entry name" value="EP450I"/>
</dbReference>